<evidence type="ECO:0000313" key="5">
    <source>
        <dbReference type="EMBL" id="QJA45410.1"/>
    </source>
</evidence>
<dbReference type="PANTHER" id="PTHR43179:SF12">
    <property type="entry name" value="GALACTOFURANOSYLTRANSFERASE GLFT2"/>
    <property type="match status" value="1"/>
</dbReference>
<dbReference type="AlphaFoldDB" id="A0A6H1ZDZ6"/>
<evidence type="ECO:0000256" key="3">
    <source>
        <dbReference type="ARBA" id="ARBA00022679"/>
    </source>
</evidence>
<sequence length="347" mass="39709">MLKVDGVGFGCVLTKTEVFKATPKPWFIYSDTFGEDLFFCSKAIDSGVEIYADTSFSVGHMGIAGIVFEDAHNIYKEAAKEFVKQKIEGEELLSKKYELECDIVMPCYKNFEITKKAIESILNYSSGVSFNMILINDGNDSRLARYFERLVRSRPNITTVTNNENIGWIKSVNQGLAKAKTHYVLLVNNDIEIWPQYAYWLQLMIFELMCDDKLGAVGPTSNFVMGLQSVQHNEVLKMTRHYGKFLIGFCMMIKKSVLDNIGGLDERFGLGGEDDLDLSIRIRNAGYRLKILRDVFVHHEGFKSLGLIFKDYKEIEDKLRPLLIEKWGKEKIDDLFIMSDNFILRGE</sequence>
<evidence type="ECO:0000256" key="2">
    <source>
        <dbReference type="ARBA" id="ARBA00022676"/>
    </source>
</evidence>
<dbReference type="Gene3D" id="3.90.550.10">
    <property type="entry name" value="Spore Coat Polysaccharide Biosynthesis Protein SpsA, Chain A"/>
    <property type="match status" value="1"/>
</dbReference>
<dbReference type="InterPro" id="IPR029044">
    <property type="entry name" value="Nucleotide-diphossugar_trans"/>
</dbReference>
<evidence type="ECO:0000256" key="1">
    <source>
        <dbReference type="ARBA" id="ARBA00006739"/>
    </source>
</evidence>
<evidence type="ECO:0000259" key="4">
    <source>
        <dbReference type="Pfam" id="PF00535"/>
    </source>
</evidence>
<dbReference type="Pfam" id="PF00535">
    <property type="entry name" value="Glycos_transf_2"/>
    <property type="match status" value="1"/>
</dbReference>
<feature type="domain" description="Glycosyltransferase 2-like" evidence="4">
    <location>
        <begin position="103"/>
        <end position="207"/>
    </location>
</feature>
<name>A0A6H1ZDZ6_9ZZZZ</name>
<proteinExistence type="inferred from homology"/>
<gene>
    <name evidence="5" type="ORF">TM448A00237_0016</name>
</gene>
<keyword evidence="2" id="KW-0328">Glycosyltransferase</keyword>
<accession>A0A6H1ZDZ6</accession>
<dbReference type="SUPFAM" id="SSF53448">
    <property type="entry name" value="Nucleotide-diphospho-sugar transferases"/>
    <property type="match status" value="1"/>
</dbReference>
<comment type="similarity">
    <text evidence="1">Belongs to the glycosyltransferase 2 family.</text>
</comment>
<dbReference type="GO" id="GO:0016757">
    <property type="term" value="F:glycosyltransferase activity"/>
    <property type="evidence" value="ECO:0007669"/>
    <property type="project" value="UniProtKB-KW"/>
</dbReference>
<dbReference type="Gene3D" id="3.90.550.40">
    <property type="match status" value="1"/>
</dbReference>
<protein>
    <submittedName>
        <fullName evidence="5">Putative glycosyltransferase</fullName>
    </submittedName>
</protein>
<dbReference type="EMBL" id="MT143990">
    <property type="protein sequence ID" value="QJA45410.1"/>
    <property type="molecule type" value="Genomic_DNA"/>
</dbReference>
<dbReference type="PANTHER" id="PTHR43179">
    <property type="entry name" value="RHAMNOSYLTRANSFERASE WBBL"/>
    <property type="match status" value="1"/>
</dbReference>
<organism evidence="5">
    <name type="scientific">viral metagenome</name>
    <dbReference type="NCBI Taxonomy" id="1070528"/>
    <lineage>
        <taxon>unclassified sequences</taxon>
        <taxon>metagenomes</taxon>
        <taxon>organismal metagenomes</taxon>
    </lineage>
</organism>
<dbReference type="InterPro" id="IPR001173">
    <property type="entry name" value="Glyco_trans_2-like"/>
</dbReference>
<reference evidence="5" key="1">
    <citation type="submission" date="2020-03" db="EMBL/GenBank/DDBJ databases">
        <title>The deep terrestrial virosphere.</title>
        <authorList>
            <person name="Holmfeldt K."/>
            <person name="Nilsson E."/>
            <person name="Simone D."/>
            <person name="Lopez-Fernandez M."/>
            <person name="Wu X."/>
            <person name="de Brujin I."/>
            <person name="Lundin D."/>
            <person name="Andersson A."/>
            <person name="Bertilsson S."/>
            <person name="Dopson M."/>
        </authorList>
    </citation>
    <scope>NUCLEOTIDE SEQUENCE</scope>
    <source>
        <strain evidence="5">TM448A00237</strain>
    </source>
</reference>
<keyword evidence="3 5" id="KW-0808">Transferase</keyword>